<dbReference type="Gene3D" id="3.50.50.100">
    <property type="match status" value="1"/>
</dbReference>
<dbReference type="AlphaFoldDB" id="A0AAF1KEE2"/>
<evidence type="ECO:0000256" key="2">
    <source>
        <dbReference type="ARBA" id="ARBA00012637"/>
    </source>
</evidence>
<comment type="catalytic activity">
    <reaction evidence="8">
        <text>a quinone + NADH + H(+) = a quinol + NAD(+)</text>
        <dbReference type="Rhea" id="RHEA:46160"/>
        <dbReference type="ChEBI" id="CHEBI:15378"/>
        <dbReference type="ChEBI" id="CHEBI:24646"/>
        <dbReference type="ChEBI" id="CHEBI:57540"/>
        <dbReference type="ChEBI" id="CHEBI:57945"/>
        <dbReference type="ChEBI" id="CHEBI:132124"/>
        <dbReference type="EC" id="1.6.5.9"/>
    </reaction>
</comment>
<evidence type="ECO:0000256" key="8">
    <source>
        <dbReference type="ARBA" id="ARBA00047599"/>
    </source>
</evidence>
<dbReference type="Pfam" id="PF07992">
    <property type="entry name" value="Pyr_redox_2"/>
    <property type="match status" value="1"/>
</dbReference>
<keyword evidence="7" id="KW-0520">NAD</keyword>
<evidence type="ECO:0000256" key="7">
    <source>
        <dbReference type="ARBA" id="ARBA00023027"/>
    </source>
</evidence>
<reference evidence="11 12" key="1">
    <citation type="journal article" date="2018" name="Sci. Rep.">
        <title>Rhizobium tumorigenes sp. nov., a novel plant tumorigenic bacterium isolated from cane gall tumors on thornless blackberry.</title>
        <authorList>
            <person name="Kuzmanovi N."/>
            <person name="Smalla K."/>
            <person name="Gronow S."/>
            <person name="PuBawska J."/>
        </authorList>
    </citation>
    <scope>NUCLEOTIDE SEQUENCE [LARGE SCALE GENOMIC DNA]</scope>
    <source>
        <strain evidence="11 12">1078</strain>
    </source>
</reference>
<evidence type="ECO:0000259" key="9">
    <source>
        <dbReference type="Pfam" id="PF07992"/>
    </source>
</evidence>
<dbReference type="InterPro" id="IPR036188">
    <property type="entry name" value="FAD/NAD-bd_sf"/>
</dbReference>
<evidence type="ECO:0000256" key="6">
    <source>
        <dbReference type="ARBA" id="ARBA00023002"/>
    </source>
</evidence>
<name>A0AAF1KEE2_9HYPH</name>
<dbReference type="PRINTS" id="PR00411">
    <property type="entry name" value="PNDRDTASEI"/>
</dbReference>
<evidence type="ECO:0000313" key="11">
    <source>
        <dbReference type="EMBL" id="WFR98626.1"/>
    </source>
</evidence>
<keyword evidence="11" id="KW-0614">Plasmid</keyword>
<evidence type="ECO:0000313" key="12">
    <source>
        <dbReference type="Proteomes" id="UP000249499"/>
    </source>
</evidence>
<geneLocation type="plasmid" evidence="11 12">
    <name>unnamed1</name>
</geneLocation>
<proteinExistence type="inferred from homology"/>
<dbReference type="SUPFAM" id="SSF51905">
    <property type="entry name" value="FAD/NAD(P)-binding domain"/>
    <property type="match status" value="2"/>
</dbReference>
<gene>
    <name evidence="11" type="ORF">PR017_25275</name>
</gene>
<dbReference type="Pfam" id="PF22366">
    <property type="entry name" value="NDH2_C"/>
    <property type="match status" value="1"/>
</dbReference>
<sequence>MQPTESRLNKASKPHIVIIGAGFGGLAVERGLAGSGAIVTLIDRQNHHVFQPLLYQVATAGLSPADIAAPIRAIVKRHKDTRVLLAEVSGVDADNKRVAFSDGSGLDYDALVIATGARHSYFGRDEWARFAPGIKTLDDATLVRRKILLAMERAETIRQESLPDREEFLNFVVVGGGPTGVEMAGAIAELTRHAAEMDFRFITRTCLRIILVEAGPRLLATFPASLGDAARKALEGLGVVVRLGGRVTDIGDYGVTIGEERILTSSVIWAAGVQASDAAKWLQVDADRSGRVKVTADLSVPGHQDVFVIGDTATLIDASGRPVPGVAPAAKQEGLHVALTLRAQFTGSRLPPAFRYRNWGNLATIGRKRAVAEIGSFRVSGMIAWLLWSTAHIYFLVGFRNRIVVGANWLWSYLTFERGARLITGMTHVKPSPKPSEVNQPVVMTST</sequence>
<organism evidence="11 12">
    <name type="scientific">Rhizobium tumorigenes</name>
    <dbReference type="NCBI Taxonomy" id="2041385"/>
    <lineage>
        <taxon>Bacteria</taxon>
        <taxon>Pseudomonadati</taxon>
        <taxon>Pseudomonadota</taxon>
        <taxon>Alphaproteobacteria</taxon>
        <taxon>Hyphomicrobiales</taxon>
        <taxon>Rhizobiaceae</taxon>
        <taxon>Rhizobium/Agrobacterium group</taxon>
        <taxon>Rhizobium</taxon>
    </lineage>
</organism>
<protein>
    <recommendedName>
        <fullName evidence="2">NADH:ubiquinone reductase (non-electrogenic)</fullName>
        <ecNumber evidence="2">1.6.5.9</ecNumber>
    </recommendedName>
</protein>
<feature type="domain" description="FAD/NAD(P)-binding" evidence="9">
    <location>
        <begin position="15"/>
        <end position="334"/>
    </location>
</feature>
<accession>A0AAF1KEE2</accession>
<dbReference type="InterPro" id="IPR054585">
    <property type="entry name" value="NDH2-like_C"/>
</dbReference>
<evidence type="ECO:0000256" key="3">
    <source>
        <dbReference type="ARBA" id="ARBA00022630"/>
    </source>
</evidence>
<keyword evidence="4" id="KW-0274">FAD</keyword>
<dbReference type="RefSeq" id="WP_111221462.1">
    <property type="nucleotide sequence ID" value="NZ_CP117258.1"/>
</dbReference>
<dbReference type="EMBL" id="CP117258">
    <property type="protein sequence ID" value="WFR98626.1"/>
    <property type="molecule type" value="Genomic_DNA"/>
</dbReference>
<evidence type="ECO:0000256" key="4">
    <source>
        <dbReference type="ARBA" id="ARBA00022827"/>
    </source>
</evidence>
<dbReference type="InterPro" id="IPR023753">
    <property type="entry name" value="FAD/NAD-binding_dom"/>
</dbReference>
<keyword evidence="5" id="KW-0809">Transit peptide</keyword>
<keyword evidence="12" id="KW-1185">Reference proteome</keyword>
<comment type="similarity">
    <text evidence="1">Belongs to the NADH dehydrogenase family.</text>
</comment>
<feature type="domain" description="External alternative NADH-ubiquinone oxidoreductase-like C-terminal" evidence="10">
    <location>
        <begin position="360"/>
        <end position="414"/>
    </location>
</feature>
<dbReference type="EC" id="1.6.5.9" evidence="2"/>
<keyword evidence="6" id="KW-0560">Oxidoreductase</keyword>
<dbReference type="Proteomes" id="UP000249499">
    <property type="component" value="Plasmid unnamed1"/>
</dbReference>
<keyword evidence="3" id="KW-0285">Flavoprotein</keyword>
<reference evidence="12" key="2">
    <citation type="journal article" date="2023" name="MicrobiologyOpen">
        <title>Genomics of the tumorigenes clade of the family Rhizobiaceae and description of Rhizobium rhododendri sp. nov.</title>
        <authorList>
            <person name="Kuzmanovic N."/>
            <person name="diCenzo G.C."/>
            <person name="Bunk B."/>
            <person name="Sproeer C."/>
            <person name="Fruehling A."/>
            <person name="Neumann-Schaal M."/>
            <person name="Overmann J."/>
            <person name="Smalla K."/>
        </authorList>
    </citation>
    <scope>NUCLEOTIDE SEQUENCE [LARGE SCALE GENOMIC DNA]</scope>
    <source>
        <strain evidence="12">1078</strain>
        <plasmid evidence="12">unnamed1</plasmid>
    </source>
</reference>
<evidence type="ECO:0000259" key="10">
    <source>
        <dbReference type="Pfam" id="PF22366"/>
    </source>
</evidence>
<dbReference type="GO" id="GO:0050136">
    <property type="term" value="F:NADH dehydrogenase (quinone) (non-electrogenic) activity"/>
    <property type="evidence" value="ECO:0007669"/>
    <property type="project" value="UniProtKB-EC"/>
</dbReference>
<evidence type="ECO:0000256" key="5">
    <source>
        <dbReference type="ARBA" id="ARBA00022946"/>
    </source>
</evidence>
<dbReference type="KEGG" id="rtu:PR017_25275"/>
<dbReference type="PANTHER" id="PTHR43706">
    <property type="entry name" value="NADH DEHYDROGENASE"/>
    <property type="match status" value="1"/>
</dbReference>
<evidence type="ECO:0000256" key="1">
    <source>
        <dbReference type="ARBA" id="ARBA00005272"/>
    </source>
</evidence>
<dbReference type="PRINTS" id="PR00368">
    <property type="entry name" value="FADPNR"/>
</dbReference>
<dbReference type="InterPro" id="IPR045024">
    <property type="entry name" value="NDH-2"/>
</dbReference>
<dbReference type="PANTHER" id="PTHR43706:SF47">
    <property type="entry name" value="EXTERNAL NADH-UBIQUINONE OXIDOREDUCTASE 1, MITOCHONDRIAL-RELATED"/>
    <property type="match status" value="1"/>
</dbReference>